<accession>A0A7J7MZ72</accession>
<proteinExistence type="inferred from homology"/>
<comment type="subunit">
    <text evidence="3">Binds to multiple calmodulin (CaM) in the presence of Ca(2+) and CaM-like proteins.</text>
</comment>
<sequence length="373" mass="43441">MEKKRNWFKLLKKLMFPEVKVNREKEQKRRWIIRRVKRKQLPAIAAPSPIIERTLSKTEEERKKHALTIFKRRNAAIKIQSALRGYLARRALRALKGVVRLQAMVRGQAVRRQAIATLKGLQTLVKIQSHVRLTRVRLMEDRSITENKQLLKQKTEFQNEKKRIDQKRRKNHSLSSKENIDLINQHKRVTLSRREQVKEHLLSDGERGNPKRLADEVHERLSNWLEQWVNTNKEKIETQTEDGLQNSPISLPTSPFNNPKQSDSLSSSRIPNYMTSTLSTMAKSRSFSTEKQRRRLLDTYSDYGSPSKNRLSFSSISSEASTSLQCPKPPIPQLNSQRIKGTLVTKQSSKGLKNQSFDSECLLLNWNQRDAFK</sequence>
<organism evidence="6 7">
    <name type="scientific">Kingdonia uniflora</name>
    <dbReference type="NCBI Taxonomy" id="39325"/>
    <lineage>
        <taxon>Eukaryota</taxon>
        <taxon>Viridiplantae</taxon>
        <taxon>Streptophyta</taxon>
        <taxon>Embryophyta</taxon>
        <taxon>Tracheophyta</taxon>
        <taxon>Spermatophyta</taxon>
        <taxon>Magnoliopsida</taxon>
        <taxon>Ranunculales</taxon>
        <taxon>Circaeasteraceae</taxon>
        <taxon>Kingdonia</taxon>
    </lineage>
</organism>
<dbReference type="SMART" id="SM00015">
    <property type="entry name" value="IQ"/>
    <property type="match status" value="2"/>
</dbReference>
<evidence type="ECO:0000313" key="7">
    <source>
        <dbReference type="Proteomes" id="UP000541444"/>
    </source>
</evidence>
<evidence type="ECO:0000313" key="6">
    <source>
        <dbReference type="EMBL" id="KAF6160147.1"/>
    </source>
</evidence>
<evidence type="ECO:0000256" key="3">
    <source>
        <dbReference type="ARBA" id="ARBA00024378"/>
    </source>
</evidence>
<dbReference type="Proteomes" id="UP000541444">
    <property type="component" value="Unassembled WGS sequence"/>
</dbReference>
<dbReference type="CDD" id="cd23767">
    <property type="entry name" value="IQCD"/>
    <property type="match status" value="1"/>
</dbReference>
<reference evidence="6 7" key="1">
    <citation type="journal article" date="2020" name="IScience">
        <title>Genome Sequencing of the Endangered Kingdonia uniflora (Circaeasteraceae, Ranunculales) Reveals Potential Mechanisms of Evolutionary Specialization.</title>
        <authorList>
            <person name="Sun Y."/>
            <person name="Deng T."/>
            <person name="Zhang A."/>
            <person name="Moore M.J."/>
            <person name="Landis J.B."/>
            <person name="Lin N."/>
            <person name="Zhang H."/>
            <person name="Zhang X."/>
            <person name="Huang J."/>
            <person name="Zhang X."/>
            <person name="Sun H."/>
            <person name="Wang H."/>
        </authorList>
    </citation>
    <scope>NUCLEOTIDE SEQUENCE [LARGE SCALE GENOMIC DNA]</scope>
    <source>
        <strain evidence="6">TB1705</strain>
        <tissue evidence="6">Leaf</tissue>
    </source>
</reference>
<dbReference type="OrthoDB" id="696085at2759"/>
<evidence type="ECO:0000259" key="5">
    <source>
        <dbReference type="Pfam" id="PF13178"/>
    </source>
</evidence>
<feature type="compositionally biased region" description="Polar residues" evidence="4">
    <location>
        <begin position="241"/>
        <end position="271"/>
    </location>
</feature>
<evidence type="ECO:0000256" key="4">
    <source>
        <dbReference type="SAM" id="MobiDB-lite"/>
    </source>
</evidence>
<feature type="region of interest" description="Disordered" evidence="4">
    <location>
        <begin position="238"/>
        <end position="271"/>
    </location>
</feature>
<dbReference type="Gene3D" id="1.20.5.190">
    <property type="match status" value="1"/>
</dbReference>
<feature type="region of interest" description="Disordered" evidence="4">
    <location>
        <begin position="157"/>
        <end position="178"/>
    </location>
</feature>
<feature type="domain" description="DUF4005" evidence="5">
    <location>
        <begin position="237"/>
        <end position="322"/>
    </location>
</feature>
<gene>
    <name evidence="6" type="ORF">GIB67_016583</name>
</gene>
<name>A0A7J7MZ72_9MAGN</name>
<keyword evidence="7" id="KW-1185">Reference proteome</keyword>
<comment type="caution">
    <text evidence="6">The sequence shown here is derived from an EMBL/GenBank/DDBJ whole genome shotgun (WGS) entry which is preliminary data.</text>
</comment>
<dbReference type="InterPro" id="IPR000048">
    <property type="entry name" value="IQ_motif_EF-hand-BS"/>
</dbReference>
<evidence type="ECO:0000256" key="2">
    <source>
        <dbReference type="ARBA" id="ARBA00024341"/>
    </source>
</evidence>
<dbReference type="PANTHER" id="PTHR32295:SF41">
    <property type="entry name" value="PROTEIN IQ-DOMAIN 11"/>
    <property type="match status" value="1"/>
</dbReference>
<dbReference type="GO" id="GO:0005516">
    <property type="term" value="F:calmodulin binding"/>
    <property type="evidence" value="ECO:0007669"/>
    <property type="project" value="UniProtKB-KW"/>
</dbReference>
<keyword evidence="1" id="KW-0112">Calmodulin-binding</keyword>
<dbReference type="EMBL" id="JACGCM010001166">
    <property type="protein sequence ID" value="KAF6160147.1"/>
    <property type="molecule type" value="Genomic_DNA"/>
</dbReference>
<evidence type="ECO:0000256" key="1">
    <source>
        <dbReference type="ARBA" id="ARBA00022860"/>
    </source>
</evidence>
<comment type="similarity">
    <text evidence="2">Belongs to the IQD family.</text>
</comment>
<dbReference type="Pfam" id="PF13178">
    <property type="entry name" value="DUF4005"/>
    <property type="match status" value="1"/>
</dbReference>
<dbReference type="PROSITE" id="PS50096">
    <property type="entry name" value="IQ"/>
    <property type="match status" value="2"/>
</dbReference>
<dbReference type="Pfam" id="PF00612">
    <property type="entry name" value="IQ"/>
    <property type="match status" value="1"/>
</dbReference>
<protein>
    <recommendedName>
        <fullName evidence="5">DUF4005 domain-containing protein</fullName>
    </recommendedName>
</protein>
<dbReference type="InterPro" id="IPR025064">
    <property type="entry name" value="DUF4005"/>
</dbReference>
<dbReference type="AlphaFoldDB" id="A0A7J7MZ72"/>
<dbReference type="PANTHER" id="PTHR32295">
    <property type="entry name" value="IQ-DOMAIN 5-RELATED"/>
    <property type="match status" value="1"/>
</dbReference>